<evidence type="ECO:0000256" key="3">
    <source>
        <dbReference type="ARBA" id="ARBA00022723"/>
    </source>
</evidence>
<dbReference type="InterPro" id="IPR050121">
    <property type="entry name" value="Cytochrome_P450_monoxygenase"/>
</dbReference>
<reference evidence="8 9" key="1">
    <citation type="submission" date="2013-03" db="EMBL/GenBank/DDBJ databases">
        <title>The Genome Sequence of Exophiala aquamarina CBS 119918.</title>
        <authorList>
            <consortium name="The Broad Institute Genomics Platform"/>
            <person name="Cuomo C."/>
            <person name="de Hoog S."/>
            <person name="Gorbushina A."/>
            <person name="Walker B."/>
            <person name="Young S.K."/>
            <person name="Zeng Q."/>
            <person name="Gargeya S."/>
            <person name="Fitzgerald M."/>
            <person name="Haas B."/>
            <person name="Abouelleil A."/>
            <person name="Allen A.W."/>
            <person name="Alvarado L."/>
            <person name="Arachchi H.M."/>
            <person name="Berlin A.M."/>
            <person name="Chapman S.B."/>
            <person name="Gainer-Dewar J."/>
            <person name="Goldberg J."/>
            <person name="Griggs A."/>
            <person name="Gujja S."/>
            <person name="Hansen M."/>
            <person name="Howarth C."/>
            <person name="Imamovic A."/>
            <person name="Ireland A."/>
            <person name="Larimer J."/>
            <person name="McCowan C."/>
            <person name="Murphy C."/>
            <person name="Pearson M."/>
            <person name="Poon T.W."/>
            <person name="Priest M."/>
            <person name="Roberts A."/>
            <person name="Saif S."/>
            <person name="Shea T."/>
            <person name="Sisk P."/>
            <person name="Sykes S."/>
            <person name="Wortman J."/>
            <person name="Nusbaum C."/>
            <person name="Birren B."/>
        </authorList>
    </citation>
    <scope>NUCLEOTIDE SEQUENCE [LARGE SCALE GENOMIC DNA]</scope>
    <source>
        <strain evidence="8 9">CBS 119918</strain>
    </source>
</reference>
<dbReference type="OrthoDB" id="6692864at2759"/>
<evidence type="ECO:0000256" key="6">
    <source>
        <dbReference type="PIRSR" id="PIRSR602401-1"/>
    </source>
</evidence>
<comment type="similarity">
    <text evidence="2 7">Belongs to the cytochrome P450 family.</text>
</comment>
<evidence type="ECO:0000313" key="8">
    <source>
        <dbReference type="EMBL" id="KEF59161.1"/>
    </source>
</evidence>
<keyword evidence="6 7" id="KW-0349">Heme</keyword>
<proteinExistence type="inferred from homology"/>
<protein>
    <recommendedName>
        <fullName evidence="10">Cytochrome P450 oxidoreductase</fullName>
    </recommendedName>
</protein>
<dbReference type="CDD" id="cd11059">
    <property type="entry name" value="CYP_fungal"/>
    <property type="match status" value="1"/>
</dbReference>
<gene>
    <name evidence="8" type="ORF">A1O9_04005</name>
</gene>
<dbReference type="HOGENOM" id="CLU_001570_14_0_1"/>
<dbReference type="SUPFAM" id="SSF48264">
    <property type="entry name" value="Cytochrome P450"/>
    <property type="match status" value="1"/>
</dbReference>
<dbReference type="EMBL" id="AMGV01000003">
    <property type="protein sequence ID" value="KEF59161.1"/>
    <property type="molecule type" value="Genomic_DNA"/>
</dbReference>
<evidence type="ECO:0000256" key="5">
    <source>
        <dbReference type="ARBA" id="ARBA00023004"/>
    </source>
</evidence>
<comment type="caution">
    <text evidence="8">The sequence shown here is derived from an EMBL/GenBank/DDBJ whole genome shotgun (WGS) entry which is preliminary data.</text>
</comment>
<dbReference type="InterPro" id="IPR017972">
    <property type="entry name" value="Cyt_P450_CS"/>
</dbReference>
<dbReference type="PRINTS" id="PR00463">
    <property type="entry name" value="EP450I"/>
</dbReference>
<organism evidence="8 9">
    <name type="scientific">Exophiala aquamarina CBS 119918</name>
    <dbReference type="NCBI Taxonomy" id="1182545"/>
    <lineage>
        <taxon>Eukaryota</taxon>
        <taxon>Fungi</taxon>
        <taxon>Dikarya</taxon>
        <taxon>Ascomycota</taxon>
        <taxon>Pezizomycotina</taxon>
        <taxon>Eurotiomycetes</taxon>
        <taxon>Chaetothyriomycetidae</taxon>
        <taxon>Chaetothyriales</taxon>
        <taxon>Herpotrichiellaceae</taxon>
        <taxon>Exophiala</taxon>
    </lineage>
</organism>
<evidence type="ECO:0008006" key="10">
    <source>
        <dbReference type="Google" id="ProtNLM"/>
    </source>
</evidence>
<dbReference type="GeneID" id="25278938"/>
<evidence type="ECO:0000256" key="2">
    <source>
        <dbReference type="ARBA" id="ARBA00010617"/>
    </source>
</evidence>
<dbReference type="PROSITE" id="PS00086">
    <property type="entry name" value="CYTOCHROME_P450"/>
    <property type="match status" value="1"/>
</dbReference>
<dbReference type="Gene3D" id="1.10.630.10">
    <property type="entry name" value="Cytochrome P450"/>
    <property type="match status" value="1"/>
</dbReference>
<dbReference type="PANTHER" id="PTHR24305">
    <property type="entry name" value="CYTOCHROME P450"/>
    <property type="match status" value="1"/>
</dbReference>
<evidence type="ECO:0000256" key="4">
    <source>
        <dbReference type="ARBA" id="ARBA00023002"/>
    </source>
</evidence>
<dbReference type="GO" id="GO:0005506">
    <property type="term" value="F:iron ion binding"/>
    <property type="evidence" value="ECO:0007669"/>
    <property type="project" value="InterPro"/>
</dbReference>
<sequence>MTSLTTVAIVWFGLTVSEQIVYNLFFSPLSKIPGPFIAKITTKWLTFIDLAGHRTTVLHELHQRYGTAVRIAPNEISFSDCGSIKDIYGQQTAFMKAPIYDTMSVPPFGIFSMRNRADHSQRRRLLSHAFAQSSLYESEPLIEDNVRALISRLDNELEMPVDVMSLFRLLAFDIVGDLFLGQAFGGLASKDPPQFLHDMDLHFMCCAIEANSPLLYAVLSRLPIPQLRHFFQSRERLGVYGQKALSSYLSKHGRESDRKDLLKKVVSLKTETGTPPLTDKETYTEIGNLVAAGTDTTSMTLTYMFWQLGKNPDWQEQLRKELRTHLSNEHGVIPSYNNVNQLPILNATIHEALRLHPAAPASLPRETPKGGKMLNGYFIPEKTIVSMQCYTTHRDPDTFPNPNNFDPTRWLDQESEDMKDLFMPFSKGPRACLGKNLAMMELKLTTAVLVKDYKVKLAASCTDDSMAMTDHFLIIPKGGKCELLFSAAKCKAS</sequence>
<evidence type="ECO:0000256" key="1">
    <source>
        <dbReference type="ARBA" id="ARBA00001971"/>
    </source>
</evidence>
<keyword evidence="9" id="KW-1185">Reference proteome</keyword>
<dbReference type="RefSeq" id="XP_013261751.1">
    <property type="nucleotide sequence ID" value="XM_013406297.1"/>
</dbReference>
<dbReference type="Proteomes" id="UP000027920">
    <property type="component" value="Unassembled WGS sequence"/>
</dbReference>
<dbReference type="PRINTS" id="PR00385">
    <property type="entry name" value="P450"/>
</dbReference>
<dbReference type="GO" id="GO:0020037">
    <property type="term" value="F:heme binding"/>
    <property type="evidence" value="ECO:0007669"/>
    <property type="project" value="InterPro"/>
</dbReference>
<evidence type="ECO:0000313" key="9">
    <source>
        <dbReference type="Proteomes" id="UP000027920"/>
    </source>
</evidence>
<comment type="cofactor">
    <cofactor evidence="1 6">
        <name>heme</name>
        <dbReference type="ChEBI" id="CHEBI:30413"/>
    </cofactor>
</comment>
<accession>A0A072PH21</accession>
<keyword evidence="7" id="KW-0503">Monooxygenase</keyword>
<dbReference type="InterPro" id="IPR002401">
    <property type="entry name" value="Cyt_P450_E_grp-I"/>
</dbReference>
<keyword evidence="3 6" id="KW-0479">Metal-binding</keyword>
<dbReference type="GO" id="GO:0004497">
    <property type="term" value="F:monooxygenase activity"/>
    <property type="evidence" value="ECO:0007669"/>
    <property type="project" value="UniProtKB-KW"/>
</dbReference>
<dbReference type="InterPro" id="IPR036396">
    <property type="entry name" value="Cyt_P450_sf"/>
</dbReference>
<dbReference type="AlphaFoldDB" id="A0A072PH21"/>
<dbReference type="Pfam" id="PF00067">
    <property type="entry name" value="p450"/>
    <property type="match status" value="1"/>
</dbReference>
<dbReference type="VEuPathDB" id="FungiDB:A1O9_04005"/>
<evidence type="ECO:0000256" key="7">
    <source>
        <dbReference type="RuleBase" id="RU000461"/>
    </source>
</evidence>
<dbReference type="STRING" id="1182545.A0A072PH21"/>
<feature type="binding site" description="axial binding residue" evidence="6">
    <location>
        <position position="432"/>
    </location>
    <ligand>
        <name>heme</name>
        <dbReference type="ChEBI" id="CHEBI:30413"/>
    </ligand>
    <ligandPart>
        <name>Fe</name>
        <dbReference type="ChEBI" id="CHEBI:18248"/>
    </ligandPart>
</feature>
<keyword evidence="5 6" id="KW-0408">Iron</keyword>
<dbReference type="GO" id="GO:0016705">
    <property type="term" value="F:oxidoreductase activity, acting on paired donors, with incorporation or reduction of molecular oxygen"/>
    <property type="evidence" value="ECO:0007669"/>
    <property type="project" value="InterPro"/>
</dbReference>
<name>A0A072PH21_9EURO</name>
<keyword evidence="4 7" id="KW-0560">Oxidoreductase</keyword>
<dbReference type="PANTHER" id="PTHR24305:SF96">
    <property type="entry name" value="CYTOCHROME P450 MONOOXYGENASE STCB-RELATED"/>
    <property type="match status" value="1"/>
</dbReference>
<dbReference type="InterPro" id="IPR001128">
    <property type="entry name" value="Cyt_P450"/>
</dbReference>